<dbReference type="OrthoDB" id="2062480at2"/>
<dbReference type="GeneID" id="96230127"/>
<organism evidence="2 3">
    <name type="scientific">Dorea longicatena</name>
    <dbReference type="NCBI Taxonomy" id="88431"/>
    <lineage>
        <taxon>Bacteria</taxon>
        <taxon>Bacillati</taxon>
        <taxon>Bacillota</taxon>
        <taxon>Clostridia</taxon>
        <taxon>Lachnospirales</taxon>
        <taxon>Lachnospiraceae</taxon>
        <taxon>Dorea</taxon>
    </lineage>
</organism>
<accession>A0A174TM45</accession>
<dbReference type="EMBL" id="CZAY01000025">
    <property type="protein sequence ID" value="CUQ11244.1"/>
    <property type="molecule type" value="Genomic_DNA"/>
</dbReference>
<keyword evidence="1" id="KW-1133">Transmembrane helix</keyword>
<evidence type="ECO:0000313" key="3">
    <source>
        <dbReference type="Proteomes" id="UP000095485"/>
    </source>
</evidence>
<sequence>MLNKKDQRIIRQMIRHIRTFPLSDSEIKQLERDLTGMALEAEKRGEDFEDVLDMTPTEFCDELLYSIGGRKAPGGRYLLKGAGIYYQLTGILGTAFFSLILLLALFYTIIIPSELAQTGLLVLFVAAIGLTFFLLSLSFGNIAERDCGTTEKSAQLVNNGKILLVTAVIFDIVATLYMIFNAGASVGHFNYKLPLLMQVIIFFSCYMPAILYIIGAKRNLPREYAFNDI</sequence>
<feature type="transmembrane region" description="Helical" evidence="1">
    <location>
        <begin position="162"/>
        <end position="183"/>
    </location>
</feature>
<feature type="transmembrane region" description="Helical" evidence="1">
    <location>
        <begin position="195"/>
        <end position="214"/>
    </location>
</feature>
<gene>
    <name evidence="2" type="ORF">ERS852526_02854</name>
</gene>
<dbReference type="SUPFAM" id="SSF158560">
    <property type="entry name" value="BH3980-like"/>
    <property type="match status" value="1"/>
</dbReference>
<dbReference type="AlphaFoldDB" id="A0A174TM45"/>
<protein>
    <recommendedName>
        <fullName evidence="4">DUF1129 family protein</fullName>
    </recommendedName>
</protein>
<evidence type="ECO:0000313" key="2">
    <source>
        <dbReference type="EMBL" id="CUQ11244.1"/>
    </source>
</evidence>
<evidence type="ECO:0008006" key="4">
    <source>
        <dbReference type="Google" id="ProtNLM"/>
    </source>
</evidence>
<feature type="transmembrane region" description="Helical" evidence="1">
    <location>
        <begin position="121"/>
        <end position="142"/>
    </location>
</feature>
<evidence type="ECO:0000256" key="1">
    <source>
        <dbReference type="SAM" id="Phobius"/>
    </source>
</evidence>
<proteinExistence type="predicted"/>
<keyword evidence="1" id="KW-0472">Membrane</keyword>
<dbReference type="Proteomes" id="UP000095485">
    <property type="component" value="Unassembled WGS sequence"/>
</dbReference>
<keyword evidence="1" id="KW-0812">Transmembrane</keyword>
<feature type="transmembrane region" description="Helical" evidence="1">
    <location>
        <begin position="84"/>
        <end position="109"/>
    </location>
</feature>
<dbReference type="STRING" id="88431.ERS852423_01999"/>
<dbReference type="RefSeq" id="WP_055284520.1">
    <property type="nucleotide sequence ID" value="NZ_CZAY01000025.1"/>
</dbReference>
<reference evidence="2 3" key="1">
    <citation type="submission" date="2015-09" db="EMBL/GenBank/DDBJ databases">
        <authorList>
            <consortium name="Pathogen Informatics"/>
        </authorList>
    </citation>
    <scope>NUCLEOTIDE SEQUENCE [LARGE SCALE GENOMIC DNA]</scope>
    <source>
        <strain evidence="2 3">2789STDY5834914</strain>
    </source>
</reference>
<name>A0A174TM45_9FIRM</name>